<dbReference type="InterPro" id="IPR052579">
    <property type="entry name" value="Zinc_finger_SWIM"/>
</dbReference>
<keyword evidence="5" id="KW-1185">Reference proteome</keyword>
<protein>
    <recommendedName>
        <fullName evidence="1">ZSWIM1/3 RNaseH-like domain-containing protein</fullName>
    </recommendedName>
</protein>
<dbReference type="Proteomes" id="UP000434957">
    <property type="component" value="Unassembled WGS sequence"/>
</dbReference>
<feature type="domain" description="ZSWIM1/3 RNaseH-like" evidence="1">
    <location>
        <begin position="37"/>
        <end position="95"/>
    </location>
</feature>
<dbReference type="EMBL" id="QXFT01001643">
    <property type="protein sequence ID" value="KAE9313568.1"/>
    <property type="molecule type" value="Genomic_DNA"/>
</dbReference>
<proteinExistence type="predicted"/>
<dbReference type="PANTHER" id="PTHR31569">
    <property type="entry name" value="SWIM-TYPE DOMAIN-CONTAINING PROTEIN"/>
    <property type="match status" value="1"/>
</dbReference>
<dbReference type="AlphaFoldDB" id="A0A6A3KE09"/>
<gene>
    <name evidence="2" type="ORF">PR001_g18334</name>
    <name evidence="3" type="ORF">PR003_g19466</name>
</gene>
<evidence type="ECO:0000313" key="5">
    <source>
        <dbReference type="Proteomes" id="UP000434957"/>
    </source>
</evidence>
<dbReference type="InterPro" id="IPR048324">
    <property type="entry name" value="ZSWIM1-3_RNaseH-like"/>
</dbReference>
<sequence>MEFRVTVTQQITSHNNALDHFPDTAHDLRCLRPCNLGLYVRHALMKNESSECLIDAVTSFKSVNRTWEKVRVIIVDKEFGEISLLQTKFPGARTLLCVFYVVKYLRGEMVKREYGFLIAKRWRMLFT</sequence>
<dbReference type="Pfam" id="PF21056">
    <property type="entry name" value="ZSWIM1-3_RNaseH-like"/>
    <property type="match status" value="1"/>
</dbReference>
<name>A0A6A3KE09_9STRA</name>
<evidence type="ECO:0000259" key="1">
    <source>
        <dbReference type="Pfam" id="PF21056"/>
    </source>
</evidence>
<dbReference type="PANTHER" id="PTHR31569:SF4">
    <property type="entry name" value="SWIM-TYPE DOMAIN-CONTAINING PROTEIN"/>
    <property type="match status" value="1"/>
</dbReference>
<evidence type="ECO:0000313" key="4">
    <source>
        <dbReference type="Proteomes" id="UP000429607"/>
    </source>
</evidence>
<evidence type="ECO:0000313" key="2">
    <source>
        <dbReference type="EMBL" id="KAE9002153.1"/>
    </source>
</evidence>
<dbReference type="Proteomes" id="UP000429607">
    <property type="component" value="Unassembled WGS sequence"/>
</dbReference>
<evidence type="ECO:0000313" key="3">
    <source>
        <dbReference type="EMBL" id="KAE9313568.1"/>
    </source>
</evidence>
<reference evidence="2 4" key="1">
    <citation type="submission" date="2018-09" db="EMBL/GenBank/DDBJ databases">
        <title>Genomic investigation of the strawberry pathogen Phytophthora fragariae indicates pathogenicity is determined by transcriptional variation in three key races.</title>
        <authorList>
            <person name="Adams T.M."/>
            <person name="Armitage A.D."/>
            <person name="Sobczyk M.K."/>
            <person name="Bates H.J."/>
            <person name="Dunwell J.M."/>
            <person name="Nellist C.F."/>
            <person name="Harrison R.J."/>
        </authorList>
    </citation>
    <scope>NUCLEOTIDE SEQUENCE [LARGE SCALE GENOMIC DNA]</scope>
    <source>
        <strain evidence="2 4">SCRP249</strain>
        <strain evidence="3 5">SCRP333</strain>
    </source>
</reference>
<organism evidence="2 4">
    <name type="scientific">Phytophthora rubi</name>
    <dbReference type="NCBI Taxonomy" id="129364"/>
    <lineage>
        <taxon>Eukaryota</taxon>
        <taxon>Sar</taxon>
        <taxon>Stramenopiles</taxon>
        <taxon>Oomycota</taxon>
        <taxon>Peronosporomycetes</taxon>
        <taxon>Peronosporales</taxon>
        <taxon>Peronosporaceae</taxon>
        <taxon>Phytophthora</taxon>
    </lineage>
</organism>
<dbReference type="EMBL" id="QXFV01001604">
    <property type="protein sequence ID" value="KAE9002153.1"/>
    <property type="molecule type" value="Genomic_DNA"/>
</dbReference>
<comment type="caution">
    <text evidence="2">The sequence shown here is derived from an EMBL/GenBank/DDBJ whole genome shotgun (WGS) entry which is preliminary data.</text>
</comment>
<accession>A0A6A3KE09</accession>